<organism evidence="4 5">
    <name type="scientific">Entomobacter blattae</name>
    <dbReference type="NCBI Taxonomy" id="2762277"/>
    <lineage>
        <taxon>Bacteria</taxon>
        <taxon>Pseudomonadati</taxon>
        <taxon>Pseudomonadota</taxon>
        <taxon>Alphaproteobacteria</taxon>
        <taxon>Acetobacterales</taxon>
        <taxon>Acetobacteraceae</taxon>
        <taxon>Entomobacter</taxon>
    </lineage>
</organism>
<dbReference type="PANTHER" id="PTHR43072:SF23">
    <property type="entry name" value="UPF0039 PROTEIN C11D3.02C"/>
    <property type="match status" value="1"/>
</dbReference>
<dbReference type="EMBL" id="CP060244">
    <property type="protein sequence ID" value="QNT78664.1"/>
    <property type="molecule type" value="Genomic_DNA"/>
</dbReference>
<name>A0A7H1NSA4_9PROT</name>
<dbReference type="SUPFAM" id="SSF55729">
    <property type="entry name" value="Acyl-CoA N-acyltransferases (Nat)"/>
    <property type="match status" value="1"/>
</dbReference>
<dbReference type="KEGG" id="ebla:JGUZn3_14400"/>
<keyword evidence="5" id="KW-1185">Reference proteome</keyword>
<dbReference type="GO" id="GO:0016747">
    <property type="term" value="F:acyltransferase activity, transferring groups other than amino-acyl groups"/>
    <property type="evidence" value="ECO:0007669"/>
    <property type="project" value="InterPro"/>
</dbReference>
<evidence type="ECO:0000256" key="2">
    <source>
        <dbReference type="ARBA" id="ARBA00023315"/>
    </source>
</evidence>
<dbReference type="Gene3D" id="3.40.630.30">
    <property type="match status" value="1"/>
</dbReference>
<keyword evidence="2 4" id="KW-0012">Acyltransferase</keyword>
<accession>A0A7H1NSA4</accession>
<evidence type="ECO:0000313" key="4">
    <source>
        <dbReference type="EMBL" id="QNT78664.1"/>
    </source>
</evidence>
<dbReference type="Proteomes" id="UP000516349">
    <property type="component" value="Chromosome"/>
</dbReference>
<dbReference type="InterPro" id="IPR000182">
    <property type="entry name" value="GNAT_dom"/>
</dbReference>
<gene>
    <name evidence="4" type="ORF">JGUZn3_14400</name>
</gene>
<dbReference type="Pfam" id="PF00583">
    <property type="entry name" value="Acetyltransf_1"/>
    <property type="match status" value="1"/>
</dbReference>
<evidence type="ECO:0000313" key="5">
    <source>
        <dbReference type="Proteomes" id="UP000516349"/>
    </source>
</evidence>
<dbReference type="EC" id="2.3.1.-" evidence="4"/>
<reference evidence="4 5" key="1">
    <citation type="submission" date="2020-08" db="EMBL/GenBank/DDBJ databases">
        <title>Complete genome sequence of Entomobacter blattae G55GP.</title>
        <authorList>
            <person name="Poehlein A."/>
            <person name="Guzman J."/>
            <person name="Daniel R."/>
            <person name="Vilcinskas A."/>
        </authorList>
    </citation>
    <scope>NUCLEOTIDE SEQUENCE [LARGE SCALE GENOMIC DNA]</scope>
    <source>
        <strain evidence="4 5">G55GP</strain>
    </source>
</reference>
<keyword evidence="1 4" id="KW-0808">Transferase</keyword>
<sequence>MPYIRNATLADIPFMTRVINHAILHSNALWEEEPVTEKNRQEWLDHKHQQGFPVFIIQKSPHDPVAGFGTYGPFRPHAGYALSIEHSLYIATDQQGKGYGKALLQHLLQTATVQNFHIMIGGLSADNTASIALHKQAGFTAGSTIPQAGRKFGQFLDLVFMYKLLQK</sequence>
<evidence type="ECO:0000259" key="3">
    <source>
        <dbReference type="PROSITE" id="PS51186"/>
    </source>
</evidence>
<feature type="domain" description="N-acetyltransferase" evidence="3">
    <location>
        <begin position="2"/>
        <end position="166"/>
    </location>
</feature>
<dbReference type="InterPro" id="IPR016181">
    <property type="entry name" value="Acyl_CoA_acyltransferase"/>
</dbReference>
<dbReference type="AlphaFoldDB" id="A0A7H1NSA4"/>
<dbReference type="CDD" id="cd04301">
    <property type="entry name" value="NAT_SF"/>
    <property type="match status" value="1"/>
</dbReference>
<dbReference type="PROSITE" id="PS51186">
    <property type="entry name" value="GNAT"/>
    <property type="match status" value="1"/>
</dbReference>
<dbReference type="PANTHER" id="PTHR43072">
    <property type="entry name" value="N-ACETYLTRANSFERASE"/>
    <property type="match status" value="1"/>
</dbReference>
<proteinExistence type="predicted"/>
<dbReference type="RefSeq" id="WP_203412910.1">
    <property type="nucleotide sequence ID" value="NZ_CP060244.1"/>
</dbReference>
<protein>
    <submittedName>
        <fullName evidence="4">L-methionine sulfoximine/L-methionine sulfone acetyltransferase</fullName>
        <ecNumber evidence="4">2.3.1.-</ecNumber>
    </submittedName>
</protein>
<evidence type="ECO:0000256" key="1">
    <source>
        <dbReference type="ARBA" id="ARBA00022679"/>
    </source>
</evidence>